<gene>
    <name evidence="2" type="ORF">BRAFLDRAFT_64454</name>
</gene>
<dbReference type="EMBL" id="GG666561">
    <property type="protein sequence ID" value="EEN55203.1"/>
    <property type="molecule type" value="Genomic_DNA"/>
</dbReference>
<dbReference type="InParanoid" id="C3YWF9"/>
<reference evidence="2" key="1">
    <citation type="journal article" date="2008" name="Nature">
        <title>The amphioxus genome and the evolution of the chordate karyotype.</title>
        <authorList>
            <consortium name="US DOE Joint Genome Institute (JGI-PGF)"/>
            <person name="Putnam N.H."/>
            <person name="Butts T."/>
            <person name="Ferrier D.E.K."/>
            <person name="Furlong R.F."/>
            <person name="Hellsten U."/>
            <person name="Kawashima T."/>
            <person name="Robinson-Rechavi M."/>
            <person name="Shoguchi E."/>
            <person name="Terry A."/>
            <person name="Yu J.-K."/>
            <person name="Benito-Gutierrez E.L."/>
            <person name="Dubchak I."/>
            <person name="Garcia-Fernandez J."/>
            <person name="Gibson-Brown J.J."/>
            <person name="Grigoriev I.V."/>
            <person name="Horton A.C."/>
            <person name="de Jong P.J."/>
            <person name="Jurka J."/>
            <person name="Kapitonov V.V."/>
            <person name="Kohara Y."/>
            <person name="Kuroki Y."/>
            <person name="Lindquist E."/>
            <person name="Lucas S."/>
            <person name="Osoegawa K."/>
            <person name="Pennacchio L.A."/>
            <person name="Salamov A.A."/>
            <person name="Satou Y."/>
            <person name="Sauka-Spengler T."/>
            <person name="Schmutz J."/>
            <person name="Shin-I T."/>
            <person name="Toyoda A."/>
            <person name="Bronner-Fraser M."/>
            <person name="Fujiyama A."/>
            <person name="Holland L.Z."/>
            <person name="Holland P.W.H."/>
            <person name="Satoh N."/>
            <person name="Rokhsar D.S."/>
        </authorList>
    </citation>
    <scope>NUCLEOTIDE SEQUENCE [LARGE SCALE GENOMIC DNA]</scope>
    <source>
        <strain evidence="2">S238N-H82</strain>
        <tissue evidence="2">Testes</tissue>
    </source>
</reference>
<sequence length="281" mass="31979">MENFDYIPKEEEQQAPENKKQKLMSDCPEWGQQQVTDPASVGALAQKCSKEQLQQVLLLAAEKSPKMIAVINAVREEGLSSRENFKELHSELAKHFASDADETLRKSAEEYARAAAVKARRKELNCGINGEWELTVTTDDPNVKGMKGELKIDNICTSYFNDYDDYINFGDFTYFGGLESFTGKSSVKDQYMLFKTSWYVLKRSVKGWLELTVEEDGNGRQFVEGTFVAGFQERNWPDMLQFTGRRKGELYDDDEDDDECEGDEDDHEGLCAFLTELEKAG</sequence>
<evidence type="ECO:0000313" key="2">
    <source>
        <dbReference type="EMBL" id="EEN55203.1"/>
    </source>
</evidence>
<organism>
    <name type="scientific">Branchiostoma floridae</name>
    <name type="common">Florida lancelet</name>
    <name type="synonym">Amphioxus</name>
    <dbReference type="NCBI Taxonomy" id="7739"/>
    <lineage>
        <taxon>Eukaryota</taxon>
        <taxon>Metazoa</taxon>
        <taxon>Chordata</taxon>
        <taxon>Cephalochordata</taxon>
        <taxon>Leptocardii</taxon>
        <taxon>Amphioxiformes</taxon>
        <taxon>Branchiostomatidae</taxon>
        <taxon>Branchiostoma</taxon>
    </lineage>
</organism>
<protein>
    <submittedName>
        <fullName evidence="2">Uncharacterized protein</fullName>
    </submittedName>
</protein>
<evidence type="ECO:0000256" key="1">
    <source>
        <dbReference type="SAM" id="MobiDB-lite"/>
    </source>
</evidence>
<feature type="compositionally biased region" description="Basic and acidic residues" evidence="1">
    <location>
        <begin position="7"/>
        <end position="20"/>
    </location>
</feature>
<feature type="region of interest" description="Disordered" evidence="1">
    <location>
        <begin position="1"/>
        <end position="26"/>
    </location>
</feature>
<accession>C3YWF9</accession>
<proteinExistence type="predicted"/>
<name>C3YWF9_BRAFL</name>
<dbReference type="AlphaFoldDB" id="C3YWF9"/>